<dbReference type="NCBIfam" id="NF038384">
    <property type="entry name" value="zinc_YnfU_fam"/>
    <property type="match status" value="1"/>
</dbReference>
<proteinExistence type="predicted"/>
<accession>A0ABW7CR21</accession>
<evidence type="ECO:0000313" key="1">
    <source>
        <dbReference type="EMBL" id="MFG6078664.1"/>
    </source>
</evidence>
<comment type="caution">
    <text evidence="1">The sequence shown here is derived from an EMBL/GenBank/DDBJ whole genome shotgun (WGS) entry which is preliminary data.</text>
</comment>
<dbReference type="Proteomes" id="UP001605250">
    <property type="component" value="Unassembled WGS sequence"/>
</dbReference>
<dbReference type="RefSeq" id="WP_301289504.1">
    <property type="nucleotide sequence ID" value="NZ_JBGCUC010000025.1"/>
</dbReference>
<name>A0ABW7CR21_9GAMM</name>
<gene>
    <name evidence="1" type="ORF">AB3U87_20130</name>
</gene>
<organism evidence="1 2">
    <name type="scientific">Erwinia plantamica</name>
    <dbReference type="NCBI Taxonomy" id="3237104"/>
    <lineage>
        <taxon>Bacteria</taxon>
        <taxon>Pseudomonadati</taxon>
        <taxon>Pseudomonadota</taxon>
        <taxon>Gammaproteobacteria</taxon>
        <taxon>Enterobacterales</taxon>
        <taxon>Erwiniaceae</taxon>
        <taxon>Erwinia</taxon>
    </lineage>
</organism>
<evidence type="ECO:0000313" key="2">
    <source>
        <dbReference type="Proteomes" id="UP001605250"/>
    </source>
</evidence>
<reference evidence="1 2" key="1">
    <citation type="submission" date="2024-07" db="EMBL/GenBank/DDBJ databases">
        <title>Novel bacterial strain Erwinia sp. OPT-41 promoting growth of various crops.</title>
        <authorList>
            <person name="Egorshina A."/>
            <person name="Lukyantsev M.A."/>
            <person name="Golubev S.N."/>
            <person name="Muratova A.Y."/>
            <person name="Bulygina E.A."/>
        </authorList>
    </citation>
    <scope>NUCLEOTIDE SEQUENCE [LARGE SCALE GENOMIC DNA]</scope>
    <source>
        <strain evidence="1 2">OPT-41</strain>
    </source>
</reference>
<dbReference type="EMBL" id="JBGCUC010000025">
    <property type="protein sequence ID" value="MFG6078664.1"/>
    <property type="molecule type" value="Genomic_DNA"/>
</dbReference>
<keyword evidence="2" id="KW-1185">Reference proteome</keyword>
<protein>
    <submittedName>
        <fullName evidence="1">YnfU family zinc-binding protein</fullName>
    </submittedName>
</protein>
<dbReference type="InterPro" id="IPR057793">
    <property type="entry name" value="YnfU-like"/>
</dbReference>
<sequence length="67" mass="7259">MIRSTPRVVCPACDLSSDQPASKVRLKQAMLCPGCKALFVSPRQPLTLDPDAAVGCSEYLDQQLKNP</sequence>